<reference evidence="8" key="1">
    <citation type="submission" date="2021-01" db="EMBL/GenBank/DDBJ databases">
        <title>Whole genome shotgun sequence of Actinoplanes rishiriensis NBRC 108556.</title>
        <authorList>
            <person name="Komaki H."/>
            <person name="Tamura T."/>
        </authorList>
    </citation>
    <scope>NUCLEOTIDE SEQUENCE</scope>
    <source>
        <strain evidence="8">NBRC 108556</strain>
    </source>
</reference>
<dbReference type="InterPro" id="IPR013320">
    <property type="entry name" value="ConA-like_dom_sf"/>
</dbReference>
<proteinExistence type="inferred from homology"/>
<organism evidence="8 9">
    <name type="scientific">Paractinoplanes rishiriensis</name>
    <dbReference type="NCBI Taxonomy" id="1050105"/>
    <lineage>
        <taxon>Bacteria</taxon>
        <taxon>Bacillati</taxon>
        <taxon>Actinomycetota</taxon>
        <taxon>Actinomycetes</taxon>
        <taxon>Micromonosporales</taxon>
        <taxon>Micromonosporaceae</taxon>
        <taxon>Paractinoplanes</taxon>
    </lineage>
</organism>
<comment type="similarity">
    <text evidence="2">Belongs to the glycosyl hydrolase 16 family.</text>
</comment>
<dbReference type="Gene3D" id="2.60.120.200">
    <property type="match status" value="1"/>
</dbReference>
<dbReference type="GO" id="GO:0005576">
    <property type="term" value="C:extracellular region"/>
    <property type="evidence" value="ECO:0007669"/>
    <property type="project" value="UniProtKB-SubCell"/>
</dbReference>
<evidence type="ECO:0000313" key="9">
    <source>
        <dbReference type="Proteomes" id="UP000636960"/>
    </source>
</evidence>
<dbReference type="InterPro" id="IPR000757">
    <property type="entry name" value="Beta-glucanase-like"/>
</dbReference>
<feature type="chain" id="PRO_5038138544" description="GH16 domain-containing protein" evidence="6">
    <location>
        <begin position="30"/>
        <end position="487"/>
    </location>
</feature>
<dbReference type="InterPro" id="IPR055372">
    <property type="entry name" value="CBM96"/>
</dbReference>
<dbReference type="PANTHER" id="PTHR10963">
    <property type="entry name" value="GLYCOSYL HYDROLASE-RELATED"/>
    <property type="match status" value="1"/>
</dbReference>
<keyword evidence="3" id="KW-0964">Secreted</keyword>
<feature type="region of interest" description="Disordered" evidence="5">
    <location>
        <begin position="196"/>
        <end position="252"/>
    </location>
</feature>
<protein>
    <recommendedName>
        <fullName evidence="7">GH16 domain-containing protein</fullName>
    </recommendedName>
</protein>
<dbReference type="PANTHER" id="PTHR10963:SF55">
    <property type="entry name" value="GLYCOSIDE HYDROLASE FAMILY 16 PROTEIN"/>
    <property type="match status" value="1"/>
</dbReference>
<keyword evidence="4 6" id="KW-0732">Signal</keyword>
<dbReference type="InterPro" id="IPR050546">
    <property type="entry name" value="Glycosyl_Hydrlase_16"/>
</dbReference>
<dbReference type="PROSITE" id="PS51762">
    <property type="entry name" value="GH16_2"/>
    <property type="match status" value="1"/>
</dbReference>
<comment type="subcellular location">
    <subcellularLocation>
        <location evidence="1">Secreted</location>
    </subcellularLocation>
</comment>
<dbReference type="EMBL" id="BOMV01000063">
    <property type="protein sequence ID" value="GIE98573.1"/>
    <property type="molecule type" value="Genomic_DNA"/>
</dbReference>
<dbReference type="RefSeq" id="WP_203785587.1">
    <property type="nucleotide sequence ID" value="NZ_BOMV01000063.1"/>
</dbReference>
<keyword evidence="9" id="KW-1185">Reference proteome</keyword>
<evidence type="ECO:0000256" key="3">
    <source>
        <dbReference type="ARBA" id="ARBA00022525"/>
    </source>
</evidence>
<evidence type="ECO:0000256" key="2">
    <source>
        <dbReference type="ARBA" id="ARBA00006865"/>
    </source>
</evidence>
<feature type="signal peptide" evidence="6">
    <location>
        <begin position="1"/>
        <end position="29"/>
    </location>
</feature>
<evidence type="ECO:0000256" key="4">
    <source>
        <dbReference type="ARBA" id="ARBA00022729"/>
    </source>
</evidence>
<dbReference type="GO" id="GO:0004553">
    <property type="term" value="F:hydrolase activity, hydrolyzing O-glycosyl compounds"/>
    <property type="evidence" value="ECO:0007669"/>
    <property type="project" value="InterPro"/>
</dbReference>
<dbReference type="AlphaFoldDB" id="A0A919MX65"/>
<comment type="caution">
    <text evidence="8">The sequence shown here is derived from an EMBL/GenBank/DDBJ whole genome shotgun (WGS) entry which is preliminary data.</text>
</comment>
<name>A0A919MX65_9ACTN</name>
<feature type="compositionally biased region" description="Low complexity" evidence="5">
    <location>
        <begin position="200"/>
        <end position="246"/>
    </location>
</feature>
<sequence length="487" mass="52485">MRRTRRNIVLLVTVVAVTAALGTALPLLADDKAELTFAAATDTTTTQVLQDGDNGAKTTLATCPAVCDGNPQGWRDAVLSFDVEGLPAGATGVTATMRLFSWDKFATATTVHAGGAAAGTGVVAARASVGGALSSAAAVSKGYNTWDVSAAVQANGTYTFTVRQTGLASRVYWASRENKNTSIRPQLVLSYRDVAEKPGPSATSAQPAPSSAAPVVTPTTKPAPSSASPSVPATPTRTVTASPTVAQPKPDGWQLTWSDEFDGSQLDKAKWQAKDNTMVDYDLACITADGDNVFVKGGMVTLRVRKETETCGKETRDYSTAYLTTQGRASFTYGRFEVRAKTPTGPDNSTGLWPAFWLRPDDGGVGEIDVMELPGGAKYYKAATQAIFLDYTPVKQDHRYEFPSGYPADGFHTYTTEWEPGVLRWYIDGKLVWQRDRSTTPWFDKAFSRPFHLRLNFQVGGWLGDPDAATRLPADFQVDYVRVWKRG</sequence>
<evidence type="ECO:0000256" key="1">
    <source>
        <dbReference type="ARBA" id="ARBA00004613"/>
    </source>
</evidence>
<evidence type="ECO:0000256" key="5">
    <source>
        <dbReference type="SAM" id="MobiDB-lite"/>
    </source>
</evidence>
<evidence type="ECO:0000313" key="8">
    <source>
        <dbReference type="EMBL" id="GIE98573.1"/>
    </source>
</evidence>
<dbReference type="CDD" id="cd08023">
    <property type="entry name" value="GH16_laminarinase_like"/>
    <property type="match status" value="1"/>
</dbReference>
<dbReference type="Pfam" id="PF24517">
    <property type="entry name" value="CBM96"/>
    <property type="match status" value="1"/>
</dbReference>
<feature type="domain" description="GH16" evidence="7">
    <location>
        <begin position="224"/>
        <end position="487"/>
    </location>
</feature>
<dbReference type="SUPFAM" id="SSF49899">
    <property type="entry name" value="Concanavalin A-like lectins/glucanases"/>
    <property type="match status" value="1"/>
</dbReference>
<evidence type="ECO:0000259" key="7">
    <source>
        <dbReference type="PROSITE" id="PS51762"/>
    </source>
</evidence>
<dbReference type="Proteomes" id="UP000636960">
    <property type="component" value="Unassembled WGS sequence"/>
</dbReference>
<dbReference type="GO" id="GO:0005975">
    <property type="term" value="P:carbohydrate metabolic process"/>
    <property type="evidence" value="ECO:0007669"/>
    <property type="project" value="InterPro"/>
</dbReference>
<gene>
    <name evidence="8" type="ORF">Ari01nite_60380</name>
</gene>
<accession>A0A919MX65</accession>
<evidence type="ECO:0000256" key="6">
    <source>
        <dbReference type="SAM" id="SignalP"/>
    </source>
</evidence>
<dbReference type="Pfam" id="PF00722">
    <property type="entry name" value="Glyco_hydro_16"/>
    <property type="match status" value="1"/>
</dbReference>